<dbReference type="EMBL" id="KN716345">
    <property type="protein sequence ID" value="KJH46578.1"/>
    <property type="molecule type" value="Genomic_DNA"/>
</dbReference>
<reference evidence="2" key="2">
    <citation type="journal article" date="2016" name="Sci. Rep.">
        <title>Dictyocaulus viviparus genome, variome and transcriptome elucidate lungworm biology and support future intervention.</title>
        <authorList>
            <person name="McNulty S.N."/>
            <person name="Strube C."/>
            <person name="Rosa B.A."/>
            <person name="Martin J.C."/>
            <person name="Tyagi R."/>
            <person name="Choi Y.J."/>
            <person name="Wang Q."/>
            <person name="Hallsworth Pepin K."/>
            <person name="Zhang X."/>
            <person name="Ozersky P."/>
            <person name="Wilson R.K."/>
            <person name="Sternberg P.W."/>
            <person name="Gasser R.B."/>
            <person name="Mitreva M."/>
        </authorList>
    </citation>
    <scope>NUCLEOTIDE SEQUENCE [LARGE SCALE GENOMIC DNA]</scope>
    <source>
        <strain evidence="2">HannoverDv2000</strain>
    </source>
</reference>
<dbReference type="OrthoDB" id="410104at2759"/>
<accession>A0A0D8XPK0</accession>
<evidence type="ECO:0000313" key="1">
    <source>
        <dbReference type="EMBL" id="KJH46578.1"/>
    </source>
</evidence>
<gene>
    <name evidence="1" type="ORF">DICVIV_07361</name>
</gene>
<dbReference type="AlphaFoldDB" id="A0A0D8XPK0"/>
<keyword evidence="2" id="KW-1185">Reference proteome</keyword>
<sequence>MFEVLPVRTYLTGQRIMECNKTKAQVQVRCPSEIRHAIPSAEIRTALGPDSIRPEHVKNMPPVLIETLVGLFTSYLSEWSQGTCSKSMKN</sequence>
<proteinExistence type="predicted"/>
<protein>
    <submittedName>
        <fullName evidence="1">Uncharacterized protein</fullName>
    </submittedName>
</protein>
<reference evidence="1 2" key="1">
    <citation type="submission" date="2013-11" db="EMBL/GenBank/DDBJ databases">
        <title>Draft genome of the bovine lungworm Dictyocaulus viviparus.</title>
        <authorList>
            <person name="Mitreva M."/>
        </authorList>
    </citation>
    <scope>NUCLEOTIDE SEQUENCE [LARGE SCALE GENOMIC DNA]</scope>
    <source>
        <strain evidence="1 2">HannoverDv2000</strain>
    </source>
</reference>
<organism evidence="1 2">
    <name type="scientific">Dictyocaulus viviparus</name>
    <name type="common">Bovine lungworm</name>
    <dbReference type="NCBI Taxonomy" id="29172"/>
    <lineage>
        <taxon>Eukaryota</taxon>
        <taxon>Metazoa</taxon>
        <taxon>Ecdysozoa</taxon>
        <taxon>Nematoda</taxon>
        <taxon>Chromadorea</taxon>
        <taxon>Rhabditida</taxon>
        <taxon>Rhabditina</taxon>
        <taxon>Rhabditomorpha</taxon>
        <taxon>Strongyloidea</taxon>
        <taxon>Metastrongylidae</taxon>
        <taxon>Dictyocaulus</taxon>
    </lineage>
</organism>
<name>A0A0D8XPK0_DICVI</name>
<evidence type="ECO:0000313" key="2">
    <source>
        <dbReference type="Proteomes" id="UP000053766"/>
    </source>
</evidence>
<dbReference type="Proteomes" id="UP000053766">
    <property type="component" value="Unassembled WGS sequence"/>
</dbReference>